<keyword evidence="5" id="KW-0804">Transcription</keyword>
<comment type="function">
    <text evidence="1">Putative transcription factor.</text>
</comment>
<dbReference type="EMBL" id="JAMFTS010000005">
    <property type="protein sequence ID" value="KAJ4745902.1"/>
    <property type="molecule type" value="Genomic_DNA"/>
</dbReference>
<dbReference type="InterPro" id="IPR003035">
    <property type="entry name" value="RWP-RK_dom"/>
</dbReference>
<feature type="compositionally biased region" description="Low complexity" evidence="7">
    <location>
        <begin position="315"/>
        <end position="325"/>
    </location>
</feature>
<evidence type="ECO:0000256" key="7">
    <source>
        <dbReference type="SAM" id="MobiDB-lite"/>
    </source>
</evidence>
<keyword evidence="4" id="KW-0238">DNA-binding</keyword>
<sequence>MDYPEENYDPDCDISRFLTFPDPPLEELMLSPSAEQLPLAAPLLLPELPQSVPHVNTPVLSALPLVLSGMNTVDPPIPNMKSEPLSVEGVIISALEQVHIEGSWSSTTAKNDDEAPYEPIFEQYLPGQRDCTCCVTLREVSHSSPNRNLIFTVHGGLGTFDHAVFDVEYFKEGGQLIKHELFYVDLSTRSHDWVKSFMVGCVTLLHTDTSGTMKDSLASFYDTLCADMNTPIEEALEIDFGPTLCFEDAEDCLIQLPHIFEIGETSRTKKDVLNHNSFKVDLPIEKEPTILIPNPTLQGPSGSTSSLAASPTVTSSDSMQLSGSSGESPFVIEDAKYASVEVPDTGRRAPARTPLALQRQRTANMRLFELANYLHLPMAEAARRLKVCSTALKHVCRRNGLARWPSRQIQAIDRQIAKFEHDMVQGSRRGGLFAIKEAIEALQKKKAAIYEKMLHDY</sequence>
<feature type="compositionally biased region" description="Polar residues" evidence="7">
    <location>
        <begin position="295"/>
        <end position="314"/>
    </location>
</feature>
<dbReference type="AlphaFoldDB" id="A0AAV8BTU3"/>
<evidence type="ECO:0000313" key="9">
    <source>
        <dbReference type="EMBL" id="KAJ4745902.1"/>
    </source>
</evidence>
<evidence type="ECO:0000313" key="10">
    <source>
        <dbReference type="Proteomes" id="UP001140206"/>
    </source>
</evidence>
<dbReference type="GO" id="GO:0003700">
    <property type="term" value="F:DNA-binding transcription factor activity"/>
    <property type="evidence" value="ECO:0007669"/>
    <property type="project" value="InterPro"/>
</dbReference>
<evidence type="ECO:0000256" key="3">
    <source>
        <dbReference type="ARBA" id="ARBA00023054"/>
    </source>
</evidence>
<feature type="domain" description="RWP-RK" evidence="8">
    <location>
        <begin position="343"/>
        <end position="434"/>
    </location>
</feature>
<evidence type="ECO:0000256" key="1">
    <source>
        <dbReference type="ARBA" id="ARBA00004049"/>
    </source>
</evidence>
<proteinExistence type="predicted"/>
<evidence type="ECO:0000259" key="8">
    <source>
        <dbReference type="PROSITE" id="PS51519"/>
    </source>
</evidence>
<protein>
    <submittedName>
        <fullName evidence="9">Plant regulator RWP-RK family protein</fullName>
    </submittedName>
</protein>
<dbReference type="PANTHER" id="PTHR46373">
    <property type="entry name" value="PROTEIN RKD4"/>
    <property type="match status" value="1"/>
</dbReference>
<dbReference type="Proteomes" id="UP001140206">
    <property type="component" value="Chromosome 5"/>
</dbReference>
<evidence type="ECO:0000256" key="6">
    <source>
        <dbReference type="ARBA" id="ARBA00023242"/>
    </source>
</evidence>
<comment type="caution">
    <text evidence="9">The sequence shown here is derived from an EMBL/GenBank/DDBJ whole genome shotgun (WGS) entry which is preliminary data.</text>
</comment>
<organism evidence="9 10">
    <name type="scientific">Rhynchospora pubera</name>
    <dbReference type="NCBI Taxonomy" id="906938"/>
    <lineage>
        <taxon>Eukaryota</taxon>
        <taxon>Viridiplantae</taxon>
        <taxon>Streptophyta</taxon>
        <taxon>Embryophyta</taxon>
        <taxon>Tracheophyta</taxon>
        <taxon>Spermatophyta</taxon>
        <taxon>Magnoliopsida</taxon>
        <taxon>Liliopsida</taxon>
        <taxon>Poales</taxon>
        <taxon>Cyperaceae</taxon>
        <taxon>Cyperoideae</taxon>
        <taxon>Rhynchosporeae</taxon>
        <taxon>Rhynchospora</taxon>
    </lineage>
</organism>
<keyword evidence="10" id="KW-1185">Reference proteome</keyword>
<dbReference type="InterPro" id="IPR044607">
    <property type="entry name" value="RKD-like"/>
</dbReference>
<feature type="region of interest" description="Disordered" evidence="7">
    <location>
        <begin position="294"/>
        <end position="325"/>
    </location>
</feature>
<dbReference type="PROSITE" id="PS51519">
    <property type="entry name" value="RWP_RK"/>
    <property type="match status" value="1"/>
</dbReference>
<gene>
    <name evidence="9" type="ORF">LUZ62_080307</name>
</gene>
<evidence type="ECO:0000256" key="4">
    <source>
        <dbReference type="ARBA" id="ARBA00023125"/>
    </source>
</evidence>
<evidence type="ECO:0000256" key="5">
    <source>
        <dbReference type="ARBA" id="ARBA00023163"/>
    </source>
</evidence>
<accession>A0AAV8BTU3</accession>
<dbReference type="Pfam" id="PF02042">
    <property type="entry name" value="RWP-RK"/>
    <property type="match status" value="1"/>
</dbReference>
<dbReference type="GO" id="GO:0003677">
    <property type="term" value="F:DNA binding"/>
    <property type="evidence" value="ECO:0007669"/>
    <property type="project" value="UniProtKB-KW"/>
</dbReference>
<reference evidence="9" key="1">
    <citation type="submission" date="2022-08" db="EMBL/GenBank/DDBJ databases">
        <authorList>
            <person name="Marques A."/>
        </authorList>
    </citation>
    <scope>NUCLEOTIDE SEQUENCE</scope>
    <source>
        <strain evidence="9">RhyPub2mFocal</strain>
        <tissue evidence="9">Leaves</tissue>
    </source>
</reference>
<keyword evidence="3" id="KW-0175">Coiled coil</keyword>
<evidence type="ECO:0000256" key="2">
    <source>
        <dbReference type="ARBA" id="ARBA00023015"/>
    </source>
</evidence>
<dbReference type="PANTHER" id="PTHR46373:SF5">
    <property type="entry name" value="RWP-RK DOMAIN PROTEIN"/>
    <property type="match status" value="1"/>
</dbReference>
<name>A0AAV8BTU3_9POAL</name>
<keyword evidence="6" id="KW-0539">Nucleus</keyword>
<keyword evidence="2" id="KW-0805">Transcription regulation</keyword>